<accession>A0A8J6ARD9</accession>
<feature type="compositionally biased region" description="Polar residues" evidence="2">
    <location>
        <begin position="558"/>
        <end position="581"/>
    </location>
</feature>
<evidence type="ECO:0000313" key="4">
    <source>
        <dbReference type="Proteomes" id="UP000717585"/>
    </source>
</evidence>
<evidence type="ECO:0000256" key="2">
    <source>
        <dbReference type="SAM" id="MobiDB-lite"/>
    </source>
</evidence>
<dbReference type="Proteomes" id="UP000717585">
    <property type="component" value="Unassembled WGS sequence"/>
</dbReference>
<sequence>MADGTQVTDAWPNLKALLDGSSADAAIRASAKDEYEAMRQKLKEAERERDIYYFQVREIEDEKNKIITSLQRSVSSETERRNALQERIDRVDRIESAIIDLYLEMRDRSTDNPDTTTDIEKDRLELRQKSPLVVLDMLRASLRVLLIFKEDFENELKDKLARRKDEVEQAKERLENRNKELVDALQAAREAQEAAERALTKEREAHELAMFRSQEVLTSIRADNAEISRLLAEKEQEMAENNTQLESKERIIGEKDLKLMRVSQLESQIVVNKMQNKFDLAKVQASHVNSLKKFEHEVKKFSKTEAELERANQEIVLLKQQIKSYRSNVRMQKIAEAEKKAEEATKQVSSMRDKITVMQKELRQAKFNADSAQKKMIDLKTEYDKLYRAVESQRKVDARRETRQRSKSVKESAESNPFYVEIYKNRLKEKEREVEEMAAKIRRLLAGQHRASMVHRAHETERRHLETELAEVRAKSAQSGSYLGRTTSRMANTMANDDVGRLIERNQELETQLQDYRNIKAVGVTTAKAYEQLIGETGSPRNRPRAASAMDVHRTPLQNAESYGSPGLSPNTIQAYTQGPMANSGAMGGSPGSAEFSPAPRPGSSLSGSRADFRGSRAARYGRGSARPMSAVTGRALVGVGQTHSTMRVGTLLE</sequence>
<protein>
    <submittedName>
        <fullName evidence="3">Chromosome partition protein Smc</fullName>
    </submittedName>
</protein>
<reference evidence="3" key="1">
    <citation type="submission" date="2021-05" db="EMBL/GenBank/DDBJ databases">
        <title>A free-living protist that lacks canonical eukaryotic 1 DNA replication and segregation systems.</title>
        <authorList>
            <person name="Salas-Leiva D.E."/>
            <person name="Tromer E.C."/>
            <person name="Curtis B.A."/>
            <person name="Jerlstrom-Hultqvist J."/>
            <person name="Kolisko M."/>
            <person name="Yi Z."/>
            <person name="Salas-Leiva J.S."/>
            <person name="Gallot-Lavallee L."/>
            <person name="Kops G.J.P.L."/>
            <person name="Archibald J.M."/>
            <person name="Simpson A.G.B."/>
            <person name="Roger A.J."/>
        </authorList>
    </citation>
    <scope>NUCLEOTIDE SEQUENCE</scope>
    <source>
        <strain evidence="3">BICM</strain>
    </source>
</reference>
<comment type="caution">
    <text evidence="3">The sequence shown here is derived from an EMBL/GenBank/DDBJ whole genome shotgun (WGS) entry which is preliminary data.</text>
</comment>
<feature type="coiled-coil region" evidence="1">
    <location>
        <begin position="420"/>
        <end position="519"/>
    </location>
</feature>
<evidence type="ECO:0000256" key="1">
    <source>
        <dbReference type="SAM" id="Coils"/>
    </source>
</evidence>
<dbReference type="EMBL" id="JAHDYR010000069">
    <property type="protein sequence ID" value="KAG9389490.1"/>
    <property type="molecule type" value="Genomic_DNA"/>
</dbReference>
<evidence type="ECO:0000313" key="3">
    <source>
        <dbReference type="EMBL" id="KAG9389490.1"/>
    </source>
</evidence>
<feature type="coiled-coil region" evidence="1">
    <location>
        <begin position="291"/>
        <end position="389"/>
    </location>
</feature>
<feature type="coiled-coil region" evidence="1">
    <location>
        <begin position="28"/>
        <end position="87"/>
    </location>
</feature>
<feature type="compositionally biased region" description="Low complexity" evidence="2">
    <location>
        <begin position="616"/>
        <end position="627"/>
    </location>
</feature>
<dbReference type="AlphaFoldDB" id="A0A8J6ARD9"/>
<feature type="region of interest" description="Disordered" evidence="2">
    <location>
        <begin position="558"/>
        <end position="627"/>
    </location>
</feature>
<keyword evidence="1" id="KW-0175">Coiled coil</keyword>
<name>A0A8J6ARD9_9EUKA</name>
<keyword evidence="4" id="KW-1185">Reference proteome</keyword>
<organism evidence="3 4">
    <name type="scientific">Carpediemonas membranifera</name>
    <dbReference type="NCBI Taxonomy" id="201153"/>
    <lineage>
        <taxon>Eukaryota</taxon>
        <taxon>Metamonada</taxon>
        <taxon>Carpediemonas-like organisms</taxon>
        <taxon>Carpediemonas</taxon>
    </lineage>
</organism>
<feature type="coiled-coil region" evidence="1">
    <location>
        <begin position="149"/>
        <end position="251"/>
    </location>
</feature>
<proteinExistence type="predicted"/>
<dbReference type="OrthoDB" id="10255396at2759"/>
<gene>
    <name evidence="3" type="ORF">J8273_8782</name>
</gene>